<gene>
    <name evidence="3" type="ORF">GPM918_LOCUS20363</name>
    <name evidence="4" type="ORF">SRO942_LOCUS20360</name>
</gene>
<reference evidence="3" key="1">
    <citation type="submission" date="2021-02" db="EMBL/GenBank/DDBJ databases">
        <authorList>
            <person name="Nowell W R."/>
        </authorList>
    </citation>
    <scope>NUCLEOTIDE SEQUENCE</scope>
</reference>
<keyword evidence="1" id="KW-0175">Coiled coil</keyword>
<evidence type="ECO:0000313" key="3">
    <source>
        <dbReference type="EMBL" id="CAF1134402.1"/>
    </source>
</evidence>
<evidence type="ECO:0000256" key="1">
    <source>
        <dbReference type="SAM" id="Coils"/>
    </source>
</evidence>
<proteinExistence type="predicted"/>
<sequence>MIKDRQEMSSTVVTSMKLSVENEEDAKCLRSSLRGIQVLINEEEKDREFLTDGEQRDNGVFSTTHAGMDALSVKDELVTQEGIPSLVQCATEEKQNQGDINNEQLARECDDLRQILTDRDQNILKLNTDLQVAESDKNHLSSEIAQMASQLEEKTNRIRDKEKEFKNYEDTWTREAKNTDDKHKNDKAKMQSSFQVGKQRETELVKENADLDKRLTNTTRLLENTR</sequence>
<evidence type="ECO:0000313" key="5">
    <source>
        <dbReference type="Proteomes" id="UP000663829"/>
    </source>
</evidence>
<dbReference type="EMBL" id="CAJNOQ010006417">
    <property type="protein sequence ID" value="CAF1134402.1"/>
    <property type="molecule type" value="Genomic_DNA"/>
</dbReference>
<dbReference type="EMBL" id="CAJOBC010006417">
    <property type="protein sequence ID" value="CAF3898180.1"/>
    <property type="molecule type" value="Genomic_DNA"/>
</dbReference>
<evidence type="ECO:0000313" key="4">
    <source>
        <dbReference type="EMBL" id="CAF3898180.1"/>
    </source>
</evidence>
<evidence type="ECO:0000256" key="2">
    <source>
        <dbReference type="SAM" id="MobiDB-lite"/>
    </source>
</evidence>
<feature type="region of interest" description="Disordered" evidence="2">
    <location>
        <begin position="176"/>
        <end position="204"/>
    </location>
</feature>
<name>A0A814RIH7_9BILA</name>
<protein>
    <submittedName>
        <fullName evidence="3">Uncharacterized protein</fullName>
    </submittedName>
</protein>
<dbReference type="AlphaFoldDB" id="A0A814RIH7"/>
<feature type="compositionally biased region" description="Basic and acidic residues" evidence="2">
    <location>
        <begin position="176"/>
        <end position="189"/>
    </location>
</feature>
<feature type="coiled-coil region" evidence="1">
    <location>
        <begin position="130"/>
        <end position="171"/>
    </location>
</feature>
<keyword evidence="5" id="KW-1185">Reference proteome</keyword>
<organism evidence="3 5">
    <name type="scientific">Didymodactylos carnosus</name>
    <dbReference type="NCBI Taxonomy" id="1234261"/>
    <lineage>
        <taxon>Eukaryota</taxon>
        <taxon>Metazoa</taxon>
        <taxon>Spiralia</taxon>
        <taxon>Gnathifera</taxon>
        <taxon>Rotifera</taxon>
        <taxon>Eurotatoria</taxon>
        <taxon>Bdelloidea</taxon>
        <taxon>Philodinida</taxon>
        <taxon>Philodinidae</taxon>
        <taxon>Didymodactylos</taxon>
    </lineage>
</organism>
<dbReference type="Proteomes" id="UP000663829">
    <property type="component" value="Unassembled WGS sequence"/>
</dbReference>
<dbReference type="Proteomes" id="UP000681722">
    <property type="component" value="Unassembled WGS sequence"/>
</dbReference>
<comment type="caution">
    <text evidence="3">The sequence shown here is derived from an EMBL/GenBank/DDBJ whole genome shotgun (WGS) entry which is preliminary data.</text>
</comment>
<accession>A0A814RIH7</accession>